<organism evidence="1 2">
    <name type="scientific">Lacticaseibacillus camelliae DSM 22697 = JCM 13995</name>
    <dbReference type="NCBI Taxonomy" id="1423730"/>
    <lineage>
        <taxon>Bacteria</taxon>
        <taxon>Bacillati</taxon>
        <taxon>Bacillota</taxon>
        <taxon>Bacilli</taxon>
        <taxon>Lactobacillales</taxon>
        <taxon>Lactobacillaceae</taxon>
        <taxon>Lacticaseibacillus</taxon>
    </lineage>
</organism>
<accession>A0A0R2FCY7</accession>
<protein>
    <submittedName>
        <fullName evidence="1">Uncharacterized protein</fullName>
    </submittedName>
</protein>
<dbReference type="Proteomes" id="UP000050865">
    <property type="component" value="Unassembled WGS sequence"/>
</dbReference>
<keyword evidence="2" id="KW-1185">Reference proteome</keyword>
<dbReference type="RefSeq" id="WP_056988987.1">
    <property type="nucleotide sequence ID" value="NZ_AYZJ01000013.1"/>
</dbReference>
<dbReference type="PATRIC" id="fig|1423730.4.peg.662"/>
<evidence type="ECO:0000313" key="2">
    <source>
        <dbReference type="Proteomes" id="UP000050865"/>
    </source>
</evidence>
<sequence>MAKEPEIPGLGVDYSLVFDQPQEERAVRLALNPVVAYLRPYKGGYRFSSNLGPTALSVRLKRALNLPSRTFTLQSTSAAFNPLF</sequence>
<evidence type="ECO:0000313" key="1">
    <source>
        <dbReference type="EMBL" id="KRN25366.1"/>
    </source>
</evidence>
<dbReference type="EMBL" id="AYZJ01000013">
    <property type="protein sequence ID" value="KRN25366.1"/>
    <property type="molecule type" value="Genomic_DNA"/>
</dbReference>
<reference evidence="1 2" key="1">
    <citation type="journal article" date="2015" name="Genome Announc.">
        <title>Expanding the biotechnology potential of lactobacilli through comparative genomics of 213 strains and associated genera.</title>
        <authorList>
            <person name="Sun Z."/>
            <person name="Harris H.M."/>
            <person name="McCann A."/>
            <person name="Guo C."/>
            <person name="Argimon S."/>
            <person name="Zhang W."/>
            <person name="Yang X."/>
            <person name="Jeffery I.B."/>
            <person name="Cooney J.C."/>
            <person name="Kagawa T.F."/>
            <person name="Liu W."/>
            <person name="Song Y."/>
            <person name="Salvetti E."/>
            <person name="Wrobel A."/>
            <person name="Rasinkangas P."/>
            <person name="Parkhill J."/>
            <person name="Rea M.C."/>
            <person name="O'Sullivan O."/>
            <person name="Ritari J."/>
            <person name="Douillard F.P."/>
            <person name="Paul Ross R."/>
            <person name="Yang R."/>
            <person name="Briner A.E."/>
            <person name="Felis G.E."/>
            <person name="de Vos W.M."/>
            <person name="Barrangou R."/>
            <person name="Klaenhammer T.R."/>
            <person name="Caufield P.W."/>
            <person name="Cui Y."/>
            <person name="Zhang H."/>
            <person name="O'Toole P.W."/>
        </authorList>
    </citation>
    <scope>NUCLEOTIDE SEQUENCE [LARGE SCALE GENOMIC DNA]</scope>
    <source>
        <strain evidence="1 2">DSM 22697</strain>
    </source>
</reference>
<comment type="caution">
    <text evidence="1">The sequence shown here is derived from an EMBL/GenBank/DDBJ whole genome shotgun (WGS) entry which is preliminary data.</text>
</comment>
<gene>
    <name evidence="1" type="ORF">FC75_GL000636</name>
</gene>
<proteinExistence type="predicted"/>
<dbReference type="AlphaFoldDB" id="A0A0R2FCY7"/>
<name>A0A0R2FCY7_9LACO</name>